<keyword evidence="2" id="KW-1185">Reference proteome</keyword>
<proteinExistence type="predicted"/>
<dbReference type="GeneID" id="54552650"/>
<evidence type="ECO:0000313" key="1">
    <source>
        <dbReference type="EMBL" id="KAF2280729.1"/>
    </source>
</evidence>
<name>A0A6A6K063_WESOR</name>
<accession>A0A6A6K063</accession>
<organism evidence="1 2">
    <name type="scientific">Westerdykella ornata</name>
    <dbReference type="NCBI Taxonomy" id="318751"/>
    <lineage>
        <taxon>Eukaryota</taxon>
        <taxon>Fungi</taxon>
        <taxon>Dikarya</taxon>
        <taxon>Ascomycota</taxon>
        <taxon>Pezizomycotina</taxon>
        <taxon>Dothideomycetes</taxon>
        <taxon>Pleosporomycetidae</taxon>
        <taxon>Pleosporales</taxon>
        <taxon>Sporormiaceae</taxon>
        <taxon>Westerdykella</taxon>
    </lineage>
</organism>
<evidence type="ECO:0000313" key="2">
    <source>
        <dbReference type="Proteomes" id="UP000800097"/>
    </source>
</evidence>
<dbReference type="AlphaFoldDB" id="A0A6A6K063"/>
<dbReference type="EMBL" id="ML986484">
    <property type="protein sequence ID" value="KAF2280729.1"/>
    <property type="molecule type" value="Genomic_DNA"/>
</dbReference>
<reference evidence="1" key="1">
    <citation type="journal article" date="2020" name="Stud. Mycol.">
        <title>101 Dothideomycetes genomes: a test case for predicting lifestyles and emergence of pathogens.</title>
        <authorList>
            <person name="Haridas S."/>
            <person name="Albert R."/>
            <person name="Binder M."/>
            <person name="Bloem J."/>
            <person name="Labutti K."/>
            <person name="Salamov A."/>
            <person name="Andreopoulos B."/>
            <person name="Baker S."/>
            <person name="Barry K."/>
            <person name="Bills G."/>
            <person name="Bluhm B."/>
            <person name="Cannon C."/>
            <person name="Castanera R."/>
            <person name="Culley D."/>
            <person name="Daum C."/>
            <person name="Ezra D."/>
            <person name="Gonzalez J."/>
            <person name="Henrissat B."/>
            <person name="Kuo A."/>
            <person name="Liang C."/>
            <person name="Lipzen A."/>
            <person name="Lutzoni F."/>
            <person name="Magnuson J."/>
            <person name="Mondo S."/>
            <person name="Nolan M."/>
            <person name="Ohm R."/>
            <person name="Pangilinan J."/>
            <person name="Park H.-J."/>
            <person name="Ramirez L."/>
            <person name="Alfaro M."/>
            <person name="Sun H."/>
            <person name="Tritt A."/>
            <person name="Yoshinaga Y."/>
            <person name="Zwiers L.-H."/>
            <person name="Turgeon B."/>
            <person name="Goodwin S."/>
            <person name="Spatafora J."/>
            <person name="Crous P."/>
            <person name="Grigoriev I."/>
        </authorList>
    </citation>
    <scope>NUCLEOTIDE SEQUENCE</scope>
    <source>
        <strain evidence="1">CBS 379.55</strain>
    </source>
</reference>
<protein>
    <submittedName>
        <fullName evidence="1">Uncharacterized protein</fullName>
    </submittedName>
</protein>
<dbReference type="Proteomes" id="UP000800097">
    <property type="component" value="Unassembled WGS sequence"/>
</dbReference>
<sequence>MSKLLPLLDRAFKAHKDEEYKANNARFQLGIAQHTAVNALVVARKPLHVPVRNPPPVPTAKDSPVHKRSLLVPASLSATKWVSFHWNRRDCRPSPEKCYAEALDEGAEKSLNVVKEHHVEPHCFYLESGTLVVRNSMEDDIVKRYVGRPALETALTEPIARATKDSQMTYVRRPVLRTAQTVPCLPT</sequence>
<dbReference type="RefSeq" id="XP_033658266.1">
    <property type="nucleotide sequence ID" value="XM_033799475.1"/>
</dbReference>
<gene>
    <name evidence="1" type="ORF">EI97DRAFT_438179</name>
</gene>